<keyword evidence="15" id="KW-0812">Transmembrane</keyword>
<evidence type="ECO:0000256" key="2">
    <source>
        <dbReference type="ARBA" id="ARBA00022729"/>
    </source>
</evidence>
<evidence type="ECO:0000259" key="16">
    <source>
        <dbReference type="Pfam" id="PF10058"/>
    </source>
</evidence>
<feature type="active site" description="Proton donor 1" evidence="5">
    <location>
        <position position="526"/>
    </location>
</feature>
<feature type="binding site" evidence="11">
    <location>
        <position position="422"/>
    </location>
    <ligand>
        <name>Zn(2+)</name>
        <dbReference type="ChEBI" id="CHEBI:29105"/>
        <label>2</label>
        <note>catalytic</note>
    </ligand>
</feature>
<evidence type="ECO:0000256" key="14">
    <source>
        <dbReference type="SAM" id="MobiDB-lite"/>
    </source>
</evidence>
<feature type="disulfide bond" evidence="10 12">
    <location>
        <begin position="363"/>
        <end position="381"/>
    </location>
</feature>
<keyword evidence="9 13" id="KW-0479">Metal-binding</keyword>
<evidence type="ECO:0000256" key="4">
    <source>
        <dbReference type="ARBA" id="ARBA00023180"/>
    </source>
</evidence>
<evidence type="ECO:0000313" key="17">
    <source>
        <dbReference type="EnsemblMetazoa" id="AATE015619-PA.1"/>
    </source>
</evidence>
<feature type="binding site" evidence="11">
    <location>
        <position position="394"/>
    </location>
    <ligand>
        <name>Zn(2+)</name>
        <dbReference type="ChEBI" id="CHEBI:29105"/>
        <label>2</label>
        <note>catalytic</note>
    </ligand>
</feature>
<dbReference type="PANTHER" id="PTHR10514">
    <property type="entry name" value="ANGIOTENSIN-CONVERTING ENZYME"/>
    <property type="match status" value="1"/>
</dbReference>
<feature type="transmembrane region" description="Helical" evidence="15">
    <location>
        <begin position="676"/>
        <end position="696"/>
    </location>
</feature>
<protein>
    <recommendedName>
        <fullName evidence="13">Angiotensin-converting enzyme</fullName>
        <ecNumber evidence="13">3.4.-.-</ecNumber>
    </recommendedName>
</protein>
<dbReference type="Pfam" id="PF01401">
    <property type="entry name" value="Peptidase_M2"/>
    <property type="match status" value="1"/>
</dbReference>
<reference evidence="17" key="1">
    <citation type="submission" date="2022-08" db="UniProtKB">
        <authorList>
            <consortium name="EnsemblMetazoa"/>
        </authorList>
    </citation>
    <scope>IDENTIFICATION</scope>
    <source>
        <strain evidence="17">EBRO</strain>
    </source>
</reference>
<dbReference type="EnsemblMetazoa" id="AATE015619-RA">
    <property type="protein sequence ID" value="AATE015619-PA.1"/>
    <property type="gene ID" value="AATE015619"/>
</dbReference>
<feature type="binding site" evidence="11">
    <location>
        <position position="398"/>
    </location>
    <ligand>
        <name>Zn(2+)</name>
        <dbReference type="ChEBI" id="CHEBI:29105"/>
        <label>2</label>
        <note>catalytic</note>
    </ligand>
</feature>
<name>A0A182JCQ2_ANOAO</name>
<feature type="disulfide bond" evidence="10">
    <location>
        <begin position="551"/>
        <end position="563"/>
    </location>
</feature>
<evidence type="ECO:0000256" key="3">
    <source>
        <dbReference type="ARBA" id="ARBA00023157"/>
    </source>
</evidence>
<keyword evidence="13" id="KW-0482">Metalloprotease</keyword>
<feature type="binding site" evidence="9">
    <location>
        <position position="398"/>
    </location>
    <ligand>
        <name>Zn(2+)</name>
        <dbReference type="ChEBI" id="CHEBI:29105"/>
        <label>1</label>
        <note>catalytic</note>
    </ligand>
</feature>
<evidence type="ECO:0000256" key="5">
    <source>
        <dbReference type="PIRSR" id="PIRSR601548-1"/>
    </source>
</evidence>
<dbReference type="GO" id="GO:0008241">
    <property type="term" value="F:peptidyl-dipeptidase activity"/>
    <property type="evidence" value="ECO:0007669"/>
    <property type="project" value="InterPro"/>
</dbReference>
<feature type="domain" description="Lunapark zinc ribbon" evidence="16">
    <location>
        <begin position="857"/>
        <end position="906"/>
    </location>
</feature>
<dbReference type="GO" id="GO:0004180">
    <property type="term" value="F:carboxypeptidase activity"/>
    <property type="evidence" value="ECO:0007669"/>
    <property type="project" value="UniProtKB-KW"/>
</dbReference>
<keyword evidence="13" id="KW-0645">Protease</keyword>
<evidence type="ECO:0000256" key="11">
    <source>
        <dbReference type="PIRSR" id="PIRSR601548-8"/>
    </source>
</evidence>
<dbReference type="GO" id="GO:0008237">
    <property type="term" value="F:metallopeptidase activity"/>
    <property type="evidence" value="ECO:0007669"/>
    <property type="project" value="UniProtKB-KW"/>
</dbReference>
<keyword evidence="9 13" id="KW-0862">Zinc</keyword>
<keyword evidence="13" id="KW-0121">Carboxypeptidase</keyword>
<feature type="transmembrane region" description="Helical" evidence="15">
    <location>
        <begin position="644"/>
        <end position="664"/>
    </location>
</feature>
<evidence type="ECO:0000256" key="1">
    <source>
        <dbReference type="ARBA" id="ARBA00008139"/>
    </source>
</evidence>
<comment type="caution">
    <text evidence="12">Lacks conserved residue(s) required for the propagation of feature annotation.</text>
</comment>
<proteinExistence type="inferred from homology"/>
<dbReference type="AlphaFoldDB" id="A0A182JCQ2"/>
<dbReference type="PANTHER" id="PTHR10514:SF45">
    <property type="entry name" value="ANGIOTENSIN-CONVERTING ENZYME"/>
    <property type="match status" value="1"/>
</dbReference>
<feature type="glycosylation site" description="N-linked (GlcNAc...) asparagine" evidence="6">
    <location>
        <position position="54"/>
    </location>
</feature>
<comment type="similarity">
    <text evidence="1 12 13">Belongs to the peptidase M2 family.</text>
</comment>
<dbReference type="GO" id="GO:0005886">
    <property type="term" value="C:plasma membrane"/>
    <property type="evidence" value="ECO:0007669"/>
    <property type="project" value="TreeGrafter"/>
</dbReference>
<keyword evidence="2" id="KW-0732">Signal</keyword>
<dbReference type="SUPFAM" id="SSF55486">
    <property type="entry name" value="Metalloproteases ('zincins'), catalytic domain"/>
    <property type="match status" value="1"/>
</dbReference>
<feature type="binding site" evidence="8">
    <location>
        <position position="236"/>
    </location>
    <ligand>
        <name>chloride</name>
        <dbReference type="ChEBI" id="CHEBI:17996"/>
        <label>1</label>
    </ligand>
</feature>
<feature type="active site" description="Proton acceptor 1" evidence="5">
    <location>
        <position position="395"/>
    </location>
</feature>
<feature type="binding site" evidence="9">
    <location>
        <position position="422"/>
    </location>
    <ligand>
        <name>Zn(2+)</name>
        <dbReference type="ChEBI" id="CHEBI:29105"/>
        <label>1</label>
        <note>catalytic</note>
    </ligand>
</feature>
<feature type="active site" description="Proton acceptor 2" evidence="7">
    <location>
        <position position="395"/>
    </location>
</feature>
<keyword evidence="4 6" id="KW-0325">Glycoprotein</keyword>
<evidence type="ECO:0000256" key="10">
    <source>
        <dbReference type="PIRSR" id="PIRSR601548-4"/>
    </source>
</evidence>
<feature type="binding site" evidence="9">
    <location>
        <position position="394"/>
    </location>
    <ligand>
        <name>Zn(2+)</name>
        <dbReference type="ChEBI" id="CHEBI:29105"/>
        <label>1</label>
        <note>catalytic</note>
    </ligand>
</feature>
<dbReference type="Pfam" id="PF10058">
    <property type="entry name" value="Zn_ribbon_10"/>
    <property type="match status" value="1"/>
</dbReference>
<dbReference type="STRING" id="41427.A0A182JCQ2"/>
<evidence type="ECO:0000256" key="7">
    <source>
        <dbReference type="PIRSR" id="PIRSR601548-11"/>
    </source>
</evidence>
<dbReference type="CDD" id="cd06461">
    <property type="entry name" value="M2_ACE"/>
    <property type="match status" value="1"/>
</dbReference>
<evidence type="ECO:0000256" key="13">
    <source>
        <dbReference type="RuleBase" id="RU361144"/>
    </source>
</evidence>
<accession>A0A182JCQ2</accession>
<feature type="active site" description="Proton donor 2" evidence="7">
    <location>
        <position position="526"/>
    </location>
</feature>
<keyword evidence="15" id="KW-0472">Membrane</keyword>
<feature type="compositionally biased region" description="Acidic residues" evidence="14">
    <location>
        <begin position="966"/>
        <end position="976"/>
    </location>
</feature>
<dbReference type="InterPro" id="IPR019273">
    <property type="entry name" value="Lunapark_Znf"/>
</dbReference>
<sequence>MDVSFKFCPNFPSSATQTNNDNLGEAIQFLREFDREAAEMCNRVANAEWRFSTNATEFNKRRMREQQNLASKFECISWRRAVAFDSSRIVDTSIRRQLGRIVQQGRCGLGEDGYGELQRVLAILKDKYNGARVCPFHGRDPTDPGTFSSSGATSPYKSSNYVTGFTAYCDLKISPDLARIMETSRSEAELRYYWVAWREKTGPPMRNTFMRYLHLANQAAERHGFRDAGEQMRSVYEDGDFFFTVDDLWVQLQPLYRQLFTFVRKGLVRQYGEYIVRPDGPIPAHLLGNMWAQNWRHIYALVKPGPVETPDVSGEMVRQGYTPLKMFQTAEEFFTSIGLPPMAPEFWRNSVLQTPADVGGGQCGASAWDFCNKIDFRIKQCTQVTLDDFVNAHHEMTHIQYYMQYASQPFLYREGPNPAFHEAVANAVALSVGGPAHLQKIGLLSGPVSVQSGNTAVNIEYLLNLALDKLPFMAFSLAVEKWRWYVFDKGPIGMNARWWEFRLRYQGLIPPAARGYEHFDAGAKYHVISDQDYIKYFVATVLQFQIYSELCQAALHSGPLHTCDFYRSREAGRILSTVEAFDIYGSVAYFATVYFPPGPDTEHDGDYHIKISKKTTFQLLEALEEKIKDIEAYTISTQERRKRFVARFLVTSIGLYVVASLLFYFAFFPPTWNERIVYSVPLLICPIIIFVLKRVLAWHYERKVLRNSNKLKDLRTEKKKILEKVMEKETYKVAVEILDKFGDKSHRLQTQAINAAMTPLRAPLNSPKPMTAGQQMPRMPVPNMPQRQLSPPSVAGRAPAPVTPQMRPGRPMPVTPQTAPGLIMRHQQQQLMHSGGQTMAYRRTPFPIINHNQKGVLEKMVDYLVGDGPVNRFAMICTECFMHNGMALKEEYEFTAFRCAFCGTFNAAKKQRPTAPRLPFEQAQLDKLSQKPESSTASEVEGDEDDRSSASSESGEPRSPGVGEEGPVESELEIQQDEARMQQNNPTGEAESETVEKSPLGNASEERTDANVPSDSAEVAEVPNRPETVGSKKMD</sequence>
<evidence type="ECO:0000256" key="6">
    <source>
        <dbReference type="PIRSR" id="PIRSR601548-10"/>
    </source>
</evidence>
<evidence type="ECO:0000256" key="12">
    <source>
        <dbReference type="PROSITE-ProRule" id="PRU01355"/>
    </source>
</evidence>
<evidence type="ECO:0000256" key="9">
    <source>
        <dbReference type="PIRSR" id="PIRSR601548-3"/>
    </source>
</evidence>
<organism evidence="17">
    <name type="scientific">Anopheles atroparvus</name>
    <name type="common">European mosquito</name>
    <dbReference type="NCBI Taxonomy" id="41427"/>
    <lineage>
        <taxon>Eukaryota</taxon>
        <taxon>Metazoa</taxon>
        <taxon>Ecdysozoa</taxon>
        <taxon>Arthropoda</taxon>
        <taxon>Hexapoda</taxon>
        <taxon>Insecta</taxon>
        <taxon>Pterygota</taxon>
        <taxon>Neoptera</taxon>
        <taxon>Endopterygota</taxon>
        <taxon>Diptera</taxon>
        <taxon>Nematocera</taxon>
        <taxon>Culicoidea</taxon>
        <taxon>Culicidae</taxon>
        <taxon>Anophelinae</taxon>
        <taxon>Anopheles</taxon>
    </lineage>
</organism>
<keyword evidence="15" id="KW-1133">Transmembrane helix</keyword>
<dbReference type="InterPro" id="IPR001548">
    <property type="entry name" value="Peptidase_M2"/>
</dbReference>
<feature type="compositionally biased region" description="Low complexity" evidence="14">
    <location>
        <begin position="949"/>
        <end position="962"/>
    </location>
</feature>
<keyword evidence="3 10" id="KW-1015">Disulfide bond</keyword>
<feature type="region of interest" description="Disordered" evidence="14">
    <location>
        <begin position="783"/>
        <end position="813"/>
    </location>
</feature>
<dbReference type="PRINTS" id="PR00791">
    <property type="entry name" value="PEPDIPTASEA"/>
</dbReference>
<keyword evidence="13" id="KW-0378">Hydrolase</keyword>
<evidence type="ECO:0000256" key="8">
    <source>
        <dbReference type="PIRSR" id="PIRSR601548-2"/>
    </source>
</evidence>
<dbReference type="GO" id="GO:0006508">
    <property type="term" value="P:proteolysis"/>
    <property type="evidence" value="ECO:0007669"/>
    <property type="project" value="UniProtKB-KW"/>
</dbReference>
<evidence type="ECO:0000256" key="15">
    <source>
        <dbReference type="SAM" id="Phobius"/>
    </source>
</evidence>
<dbReference type="EC" id="3.4.-.-" evidence="13"/>
<feature type="region of interest" description="Disordered" evidence="14">
    <location>
        <begin position="925"/>
        <end position="1035"/>
    </location>
</feature>
<dbReference type="PROSITE" id="PS52011">
    <property type="entry name" value="PEPTIDASE_M2"/>
    <property type="match status" value="1"/>
</dbReference>
<comment type="cofactor">
    <cofactor evidence="13">
        <name>Zn(2+)</name>
        <dbReference type="ChEBI" id="CHEBI:29105"/>
    </cofactor>
    <text evidence="13">Binds 1 zinc ion per subunit.</text>
</comment>
<dbReference type="VEuPathDB" id="VectorBase:AATE015619"/>
<dbReference type="GO" id="GO:0046872">
    <property type="term" value="F:metal ion binding"/>
    <property type="evidence" value="ECO:0007669"/>
    <property type="project" value="UniProtKB-KW"/>
</dbReference>